<feature type="domain" description="SLH" evidence="2">
    <location>
        <begin position="95"/>
        <end position="158"/>
    </location>
</feature>
<accession>A0A8A0RJQ7</accession>
<dbReference type="EC" id="3.2.1.4" evidence="3"/>
<feature type="domain" description="SLH" evidence="2">
    <location>
        <begin position="161"/>
        <end position="224"/>
    </location>
</feature>
<dbReference type="Proteomes" id="UP000662904">
    <property type="component" value="Chromosome"/>
</dbReference>
<dbReference type="RefSeq" id="WP_206708667.1">
    <property type="nucleotide sequence ID" value="NZ_CP059066.1"/>
</dbReference>
<dbReference type="InterPro" id="IPR051465">
    <property type="entry name" value="Cell_Envelope_Struct_Comp"/>
</dbReference>
<gene>
    <name evidence="3" type="ORF">H0A61_00775</name>
</gene>
<dbReference type="GO" id="GO:0008810">
    <property type="term" value="F:cellulase activity"/>
    <property type="evidence" value="ECO:0007669"/>
    <property type="project" value="UniProtKB-EC"/>
</dbReference>
<keyword evidence="1" id="KW-0677">Repeat</keyword>
<sequence>MRWKPAAKAIGSFIVTVMLLNLLISFAAASSAEFTDVSEDNWAKPYIEKMALKGVITGRGGGRFAPEDKVTRNEVVTMLVRILGYTDIPEDRVIPDSFKGPYLVTEWARKYVAVGVEEGIIAGEDLENFRGDEAAKRYEVAVFAVRALGLEEKARALKNIDMDFKDISEIPMAYRNYVQIAVEKGIITGFEDGTFRPNENISRAQAAALFARVDALLNKLTAREEKGILIKVSTQDLPAVTIRKEDGSERNISVNNSTSIYRHWKKASLQDLVLGDHITVILSSWGSYAEYLEAHEKELFQPLRLTQKITGTVKQVNPQTNLLVITLPTGTDMPYKTASNALIVLDNEVVELGDLAFGQTASIEVDQETGEVVKIKAESVEKEVKGTVYSIFYGGVNFDSIITVNNEDGERETYKISDNAIITRDGKSALLENIQNTDMVHLEIKGSRVVKIIAESAVKTAKGIVKGISFISEKPEITLVSDDKEVTYPVDNNADVERNDRGSKLSDIRKGDKVTLTLTYNIVTEIEAESVNKSVEGTIEGFSLMEDLSITVLTRDNKKETFVLAPDARIKMDGNEITIDELPLGVKGYYVDLRAESDVVVRMDIETKDPQGEIRGKVKHVNKDAQLIVVSVELYIDGKKQYIDRVVYYDEEDTLFVEGNSTVRAKYIDRYLESGDSVTIFGKYQVDGTFIADLVKW</sequence>
<feature type="domain" description="SLH" evidence="2">
    <location>
        <begin position="30"/>
        <end position="93"/>
    </location>
</feature>
<dbReference type="Pfam" id="PF00395">
    <property type="entry name" value="SLH"/>
    <property type="match status" value="3"/>
</dbReference>
<protein>
    <submittedName>
        <fullName evidence="3">Endoglucanase</fullName>
        <ecNumber evidence="3">3.2.1.4</ecNumber>
    </submittedName>
</protein>
<keyword evidence="3" id="KW-0326">Glycosidase</keyword>
<dbReference type="EMBL" id="CP059066">
    <property type="protein sequence ID" value="QSQ08453.1"/>
    <property type="molecule type" value="Genomic_DNA"/>
</dbReference>
<dbReference type="PANTHER" id="PTHR43308:SF5">
    <property type="entry name" value="S-LAYER PROTEIN _ PEPTIDOGLYCAN ENDO-BETA-N-ACETYLGLUCOSAMINIDASE"/>
    <property type="match status" value="1"/>
</dbReference>
<keyword evidence="3" id="KW-0378">Hydrolase</keyword>
<proteinExistence type="predicted"/>
<keyword evidence="4" id="KW-1185">Reference proteome</keyword>
<dbReference type="PANTHER" id="PTHR43308">
    <property type="entry name" value="OUTER MEMBRANE PROTEIN ALPHA-RELATED"/>
    <property type="match status" value="1"/>
</dbReference>
<organism evidence="3 4">
    <name type="scientific">Koleobacter methoxysyntrophicus</name>
    <dbReference type="NCBI Taxonomy" id="2751313"/>
    <lineage>
        <taxon>Bacteria</taxon>
        <taxon>Bacillati</taxon>
        <taxon>Bacillota</taxon>
        <taxon>Clostridia</taxon>
        <taxon>Koleobacterales</taxon>
        <taxon>Koleobacteraceae</taxon>
        <taxon>Koleobacter</taxon>
    </lineage>
</organism>
<dbReference type="PROSITE" id="PS51272">
    <property type="entry name" value="SLH"/>
    <property type="match status" value="3"/>
</dbReference>
<reference evidence="3" key="1">
    <citation type="submission" date="2020-07" db="EMBL/GenBank/DDBJ databases">
        <title>Koleobacter methoxysyntrophicus gen. nov., sp. nov., a novel anaerobic bacterium isolated from deep subsurface oil field and proposal of Koleobacterales ord. nov. in the phylum Firmicutes.</title>
        <authorList>
            <person name="Sakamoto S."/>
            <person name="Tamaki H."/>
        </authorList>
    </citation>
    <scope>NUCLEOTIDE SEQUENCE</scope>
    <source>
        <strain evidence="3">NRmbB1</strain>
    </source>
</reference>
<evidence type="ECO:0000313" key="4">
    <source>
        <dbReference type="Proteomes" id="UP000662904"/>
    </source>
</evidence>
<dbReference type="InterPro" id="IPR001119">
    <property type="entry name" value="SLH_dom"/>
</dbReference>
<evidence type="ECO:0000256" key="1">
    <source>
        <dbReference type="ARBA" id="ARBA00022737"/>
    </source>
</evidence>
<name>A0A8A0RJQ7_9FIRM</name>
<dbReference type="AlphaFoldDB" id="A0A8A0RJQ7"/>
<evidence type="ECO:0000259" key="2">
    <source>
        <dbReference type="PROSITE" id="PS51272"/>
    </source>
</evidence>
<dbReference type="KEGG" id="kme:H0A61_00775"/>
<evidence type="ECO:0000313" key="3">
    <source>
        <dbReference type="EMBL" id="QSQ08453.1"/>
    </source>
</evidence>